<dbReference type="AlphaFoldDB" id="A0A8T1P1I1"/>
<organism evidence="6 7">
    <name type="scientific">Carya illinoinensis</name>
    <name type="common">Pecan</name>
    <dbReference type="NCBI Taxonomy" id="32201"/>
    <lineage>
        <taxon>Eukaryota</taxon>
        <taxon>Viridiplantae</taxon>
        <taxon>Streptophyta</taxon>
        <taxon>Embryophyta</taxon>
        <taxon>Tracheophyta</taxon>
        <taxon>Spermatophyta</taxon>
        <taxon>Magnoliopsida</taxon>
        <taxon>eudicotyledons</taxon>
        <taxon>Gunneridae</taxon>
        <taxon>Pentapetalae</taxon>
        <taxon>rosids</taxon>
        <taxon>fabids</taxon>
        <taxon>Fagales</taxon>
        <taxon>Juglandaceae</taxon>
        <taxon>Carya</taxon>
    </lineage>
</organism>
<keyword evidence="3" id="KW-0694">RNA-binding</keyword>
<evidence type="ECO:0000256" key="3">
    <source>
        <dbReference type="PROSITE-ProRule" id="PRU00176"/>
    </source>
</evidence>
<feature type="domain" description="RRM" evidence="5">
    <location>
        <begin position="107"/>
        <end position="185"/>
    </location>
</feature>
<dbReference type="Pfam" id="PF00076">
    <property type="entry name" value="RRM_1"/>
    <property type="match status" value="2"/>
</dbReference>
<evidence type="ECO:0000313" key="7">
    <source>
        <dbReference type="Proteomes" id="UP000811609"/>
    </source>
</evidence>
<sequence length="333" mass="35311">MGSKSRSDNPHSGDGASPGKIFIGGLHKETSFGTFRNHFEKYGELTDAVIMRDRYTNQPRGFGFVTYADPSVVDKVIEDTHIINGKQVEIKRTIPKGQGQSKDYKTKKIFVGGIPSSVTEDEFKNFFSKYGEVVEHQIICDHETQRSRGFGFIIFDSDEVVDEMLSNGNMIEMAGTQVEIKKAEPKKSSNPPPAPAYGSNSRSRSFNDGYSGFGSSYGGFDGGYGPGPYRTPGGFGSRIGGGYGYGASSLGGYRSESSLGYSSRYGPYGGGFGSSYGGGLGGYGRGGEGYSGYGSSGYGAGYESGPGPSYGGAGGLYGRGGYSGSSRYHPYAR</sequence>
<comment type="caution">
    <text evidence="6">The sequence shown here is derived from an EMBL/GenBank/DDBJ whole genome shotgun (WGS) entry which is preliminary data.</text>
</comment>
<dbReference type="Proteomes" id="UP000811609">
    <property type="component" value="Chromosome 12"/>
</dbReference>
<dbReference type="PROSITE" id="PS50102">
    <property type="entry name" value="RRM"/>
    <property type="match status" value="2"/>
</dbReference>
<dbReference type="FunFam" id="3.30.70.330:FF:000051">
    <property type="entry name" value="Heterogeneous nuclear ribonucleoprotein 1"/>
    <property type="match status" value="1"/>
</dbReference>
<gene>
    <name evidence="6" type="ORF">CIPAW_12G140000</name>
</gene>
<evidence type="ECO:0000256" key="4">
    <source>
        <dbReference type="SAM" id="MobiDB-lite"/>
    </source>
</evidence>
<accession>A0A8T1P1I1</accession>
<comment type="subcellular location">
    <subcellularLocation>
        <location evidence="1">Nucleus</location>
    </subcellularLocation>
</comment>
<evidence type="ECO:0000256" key="1">
    <source>
        <dbReference type="ARBA" id="ARBA00004123"/>
    </source>
</evidence>
<dbReference type="GO" id="GO:0000785">
    <property type="term" value="C:chromatin"/>
    <property type="evidence" value="ECO:0007669"/>
    <property type="project" value="TreeGrafter"/>
</dbReference>
<dbReference type="GO" id="GO:0003723">
    <property type="term" value="F:RNA binding"/>
    <property type="evidence" value="ECO:0007669"/>
    <property type="project" value="UniProtKB-UniRule"/>
</dbReference>
<dbReference type="PANTHER" id="PTHR48033:SF6">
    <property type="entry name" value="RNA-BINDING (RRM_RBD_RNP MOTIFS) FAMILY PROTEIN"/>
    <property type="match status" value="1"/>
</dbReference>
<feature type="region of interest" description="Disordered" evidence="4">
    <location>
        <begin position="1"/>
        <end position="20"/>
    </location>
</feature>
<feature type="domain" description="RRM" evidence="5">
    <location>
        <begin position="19"/>
        <end position="95"/>
    </location>
</feature>
<proteinExistence type="predicted"/>
<keyword evidence="7" id="KW-1185">Reference proteome</keyword>
<evidence type="ECO:0000259" key="5">
    <source>
        <dbReference type="PROSITE" id="PS50102"/>
    </source>
</evidence>
<name>A0A8T1P1I1_CARIL</name>
<evidence type="ECO:0000313" key="6">
    <source>
        <dbReference type="EMBL" id="KAG6634777.1"/>
    </source>
</evidence>
<reference evidence="6" key="1">
    <citation type="submission" date="2020-12" db="EMBL/GenBank/DDBJ databases">
        <title>WGS assembly of Carya illinoinensis cv. Pawnee.</title>
        <authorList>
            <person name="Platts A."/>
            <person name="Shu S."/>
            <person name="Wright S."/>
            <person name="Barry K."/>
            <person name="Edger P."/>
            <person name="Pires J.C."/>
            <person name="Schmutz J."/>
        </authorList>
    </citation>
    <scope>NUCLEOTIDE SEQUENCE</scope>
    <source>
        <tissue evidence="6">Leaf</tissue>
    </source>
</reference>
<dbReference type="GO" id="GO:0010468">
    <property type="term" value="P:regulation of gene expression"/>
    <property type="evidence" value="ECO:0007669"/>
    <property type="project" value="TreeGrafter"/>
</dbReference>
<protein>
    <recommendedName>
        <fullName evidence="5">RRM domain-containing protein</fullName>
    </recommendedName>
</protein>
<dbReference type="PANTHER" id="PTHR48033">
    <property type="entry name" value="RNA-BINDING (RRM/RBD/RNP MOTIFS) FAMILY PROTEIN"/>
    <property type="match status" value="1"/>
</dbReference>
<dbReference type="SMART" id="SM00360">
    <property type="entry name" value="RRM"/>
    <property type="match status" value="2"/>
</dbReference>
<feature type="compositionally biased region" description="Basic and acidic residues" evidence="4">
    <location>
        <begin position="1"/>
        <end position="11"/>
    </location>
</feature>
<dbReference type="InterPro" id="IPR000504">
    <property type="entry name" value="RRM_dom"/>
</dbReference>
<keyword evidence="2" id="KW-0539">Nucleus</keyword>
<dbReference type="EMBL" id="CM031820">
    <property type="protein sequence ID" value="KAG6634777.1"/>
    <property type="molecule type" value="Genomic_DNA"/>
</dbReference>
<dbReference type="GO" id="GO:0005654">
    <property type="term" value="C:nucleoplasm"/>
    <property type="evidence" value="ECO:0007669"/>
    <property type="project" value="TreeGrafter"/>
</dbReference>
<evidence type="ECO:0000256" key="2">
    <source>
        <dbReference type="ARBA" id="ARBA00023242"/>
    </source>
</evidence>
<feature type="region of interest" description="Disordered" evidence="4">
    <location>
        <begin position="181"/>
        <end position="203"/>
    </location>
</feature>
<dbReference type="FunFam" id="3.30.70.330:FF:000469">
    <property type="entry name" value="Heterogeneous nuclear ribonucleoprotein 1"/>
    <property type="match status" value="1"/>
</dbReference>